<dbReference type="InterPro" id="IPR002319">
    <property type="entry name" value="Phenylalanyl-tRNA_Synthase"/>
</dbReference>
<dbReference type="EMBL" id="UINC01099572">
    <property type="protein sequence ID" value="SVC58945.1"/>
    <property type="molecule type" value="Genomic_DNA"/>
</dbReference>
<evidence type="ECO:0000256" key="3">
    <source>
        <dbReference type="ARBA" id="ARBA00022840"/>
    </source>
</evidence>
<keyword evidence="1" id="KW-0436">Ligase</keyword>
<evidence type="ECO:0000259" key="6">
    <source>
        <dbReference type="Pfam" id="PF01409"/>
    </source>
</evidence>
<dbReference type="AlphaFoldDB" id="A0A382NF48"/>
<evidence type="ECO:0000313" key="7">
    <source>
        <dbReference type="EMBL" id="SVC58945.1"/>
    </source>
</evidence>
<gene>
    <name evidence="7" type="ORF">METZ01_LOCUS311799</name>
</gene>
<evidence type="ECO:0000256" key="5">
    <source>
        <dbReference type="ARBA" id="ARBA00023146"/>
    </source>
</evidence>
<keyword evidence="3" id="KW-0067">ATP-binding</keyword>
<evidence type="ECO:0000256" key="2">
    <source>
        <dbReference type="ARBA" id="ARBA00022741"/>
    </source>
</evidence>
<reference evidence="7" key="1">
    <citation type="submission" date="2018-05" db="EMBL/GenBank/DDBJ databases">
        <authorList>
            <person name="Lanie J.A."/>
            <person name="Ng W.-L."/>
            <person name="Kazmierczak K.M."/>
            <person name="Andrzejewski T.M."/>
            <person name="Davidsen T.M."/>
            <person name="Wayne K.J."/>
            <person name="Tettelin H."/>
            <person name="Glass J.I."/>
            <person name="Rusch D."/>
            <person name="Podicherti R."/>
            <person name="Tsui H.-C.T."/>
            <person name="Winkler M.E."/>
        </authorList>
    </citation>
    <scope>NUCLEOTIDE SEQUENCE</scope>
</reference>
<dbReference type="InterPro" id="IPR045864">
    <property type="entry name" value="aa-tRNA-synth_II/BPL/LPL"/>
</dbReference>
<accession>A0A382NF48</accession>
<keyword evidence="2" id="KW-0547">Nucleotide-binding</keyword>
<dbReference type="SUPFAM" id="SSF55681">
    <property type="entry name" value="Class II aaRS and biotin synthetases"/>
    <property type="match status" value="1"/>
</dbReference>
<sequence>ETDWLEIMGAGMVDPAVIENVGYDSERYTGWAFGMGPGRLAMLRHGVGDLRTFFDNDVRFLEQFAR</sequence>
<dbReference type="Pfam" id="PF01409">
    <property type="entry name" value="tRNA-synt_2d"/>
    <property type="match status" value="1"/>
</dbReference>
<dbReference type="GO" id="GO:0000049">
    <property type="term" value="F:tRNA binding"/>
    <property type="evidence" value="ECO:0007669"/>
    <property type="project" value="InterPro"/>
</dbReference>
<dbReference type="GO" id="GO:0005524">
    <property type="term" value="F:ATP binding"/>
    <property type="evidence" value="ECO:0007669"/>
    <property type="project" value="UniProtKB-KW"/>
</dbReference>
<proteinExistence type="predicted"/>
<organism evidence="7">
    <name type="scientific">marine metagenome</name>
    <dbReference type="NCBI Taxonomy" id="408172"/>
    <lineage>
        <taxon>unclassified sequences</taxon>
        <taxon>metagenomes</taxon>
        <taxon>ecological metagenomes</taxon>
    </lineage>
</organism>
<keyword evidence="5" id="KW-0030">Aminoacyl-tRNA synthetase</keyword>
<feature type="domain" description="Phenylalanyl-tRNA synthetase" evidence="6">
    <location>
        <begin position="2"/>
        <end position="64"/>
    </location>
</feature>
<evidence type="ECO:0000256" key="4">
    <source>
        <dbReference type="ARBA" id="ARBA00022917"/>
    </source>
</evidence>
<keyword evidence="4" id="KW-0648">Protein biosynthesis</keyword>
<dbReference type="Gene3D" id="3.30.930.10">
    <property type="entry name" value="Bira Bifunctional Protein, Domain 2"/>
    <property type="match status" value="1"/>
</dbReference>
<name>A0A382NF48_9ZZZZ</name>
<dbReference type="GO" id="GO:0006412">
    <property type="term" value="P:translation"/>
    <property type="evidence" value="ECO:0007669"/>
    <property type="project" value="UniProtKB-KW"/>
</dbReference>
<protein>
    <recommendedName>
        <fullName evidence="6">Phenylalanyl-tRNA synthetase domain-containing protein</fullName>
    </recommendedName>
</protein>
<feature type="non-terminal residue" evidence="7">
    <location>
        <position position="1"/>
    </location>
</feature>
<dbReference type="GO" id="GO:0004812">
    <property type="term" value="F:aminoacyl-tRNA ligase activity"/>
    <property type="evidence" value="ECO:0007669"/>
    <property type="project" value="UniProtKB-KW"/>
</dbReference>
<evidence type="ECO:0000256" key="1">
    <source>
        <dbReference type="ARBA" id="ARBA00022598"/>
    </source>
</evidence>
<dbReference type="GO" id="GO:0043039">
    <property type="term" value="P:tRNA aminoacylation"/>
    <property type="evidence" value="ECO:0007669"/>
    <property type="project" value="InterPro"/>
</dbReference>